<dbReference type="CDD" id="cd06455">
    <property type="entry name" value="M3A_TOP"/>
    <property type="match status" value="1"/>
</dbReference>
<comment type="cofactor">
    <cofactor evidence="7">
        <name>Zn(2+)</name>
        <dbReference type="ChEBI" id="CHEBI:29105"/>
    </cofactor>
    <text evidence="7">Binds 1 zinc ion.</text>
</comment>
<keyword evidence="3 7" id="KW-0479">Metal-binding</keyword>
<comment type="similarity">
    <text evidence="1 7">Belongs to the peptidase M3 family.</text>
</comment>
<evidence type="ECO:0000313" key="9">
    <source>
        <dbReference type="EMBL" id="KAF5710021.1"/>
    </source>
</evidence>
<proteinExistence type="inferred from homology"/>
<dbReference type="InterPro" id="IPR024077">
    <property type="entry name" value="Neurolysin/TOP_dom2"/>
</dbReference>
<feature type="domain" description="Peptidase M3A/M3B catalytic" evidence="8">
    <location>
        <begin position="217"/>
        <end position="683"/>
    </location>
</feature>
<dbReference type="PANTHER" id="PTHR11804:SF84">
    <property type="entry name" value="SACCHAROLYSIN"/>
    <property type="match status" value="1"/>
</dbReference>
<keyword evidence="4 7" id="KW-0378">Hydrolase</keyword>
<dbReference type="GO" id="GO:0046872">
    <property type="term" value="F:metal ion binding"/>
    <property type="evidence" value="ECO:0007669"/>
    <property type="project" value="UniProtKB-UniRule"/>
</dbReference>
<evidence type="ECO:0000259" key="8">
    <source>
        <dbReference type="Pfam" id="PF01432"/>
    </source>
</evidence>
<organism evidence="9 10">
    <name type="scientific">Fusarium globosum</name>
    <dbReference type="NCBI Taxonomy" id="78864"/>
    <lineage>
        <taxon>Eukaryota</taxon>
        <taxon>Fungi</taxon>
        <taxon>Dikarya</taxon>
        <taxon>Ascomycota</taxon>
        <taxon>Pezizomycotina</taxon>
        <taxon>Sordariomycetes</taxon>
        <taxon>Hypocreomycetidae</taxon>
        <taxon>Hypocreales</taxon>
        <taxon>Nectriaceae</taxon>
        <taxon>Fusarium</taxon>
        <taxon>Fusarium fujikuroi species complex</taxon>
    </lineage>
</organism>
<comment type="caution">
    <text evidence="9">The sequence shown here is derived from an EMBL/GenBank/DDBJ whole genome shotgun (WGS) entry which is preliminary data.</text>
</comment>
<dbReference type="SUPFAM" id="SSF55486">
    <property type="entry name" value="Metalloproteases ('zincins'), catalytic domain"/>
    <property type="match status" value="1"/>
</dbReference>
<dbReference type="Gene3D" id="1.10.1370.10">
    <property type="entry name" value="Neurolysin, domain 3"/>
    <property type="match status" value="1"/>
</dbReference>
<gene>
    <name evidence="9" type="ORF">FGLOB1_5682</name>
</gene>
<dbReference type="InterPro" id="IPR001567">
    <property type="entry name" value="Pept_M3A_M3B_dom"/>
</dbReference>
<protein>
    <submittedName>
        <fullName evidence="9">Peptidase family M3</fullName>
    </submittedName>
</protein>
<dbReference type="GO" id="GO:0006508">
    <property type="term" value="P:proteolysis"/>
    <property type="evidence" value="ECO:0007669"/>
    <property type="project" value="UniProtKB-KW"/>
</dbReference>
<keyword evidence="5 7" id="KW-0862">Zinc</keyword>
<evidence type="ECO:0000256" key="4">
    <source>
        <dbReference type="ARBA" id="ARBA00022801"/>
    </source>
</evidence>
<dbReference type="Gene3D" id="3.40.390.10">
    <property type="entry name" value="Collagenase (Catalytic Domain)"/>
    <property type="match status" value="1"/>
</dbReference>
<evidence type="ECO:0000313" key="10">
    <source>
        <dbReference type="Proteomes" id="UP000532311"/>
    </source>
</evidence>
<dbReference type="Proteomes" id="UP000532311">
    <property type="component" value="Unassembled WGS sequence"/>
</dbReference>
<dbReference type="PANTHER" id="PTHR11804">
    <property type="entry name" value="PROTEASE M3 THIMET OLIGOPEPTIDASE-RELATED"/>
    <property type="match status" value="1"/>
</dbReference>
<sequence>MAPTPPQLPPPVVPARDIVSTMKIVISNVTLVIDNIVTEVSPGAACFNNVVKPYASVKNSHQGEIGVIFMLQYAAPEAETQSIVSEAIRLWSEAQSSWTTRDDYFQLLQAVRNRNEKLDPESELLLNDMFLDCQDCGLGQMAPEKVQQHLRNGEEIEQLSMEFQRNMAHDSNGVWFTEEELYGVPFDESIRWPTESHGPSNGRKFVPFSNGGTAALLTHATSPHVRKRMFMEDHKNLQRNDELLQAIIARRQAQAARLGYESHAAFRAQRRLIKSPDAIKDFLNGLKSDLIHLGKAEVDLLRRLQEASSSEDATEETSTFPAWDHAYYSKKLEKERDIDHALISEYFPLHHTAEAALKVFESLLGLRFFEMSQLDLGSQYFWHPTVRAFSVWEDGQDEFIGYLFFDLLWRENKYRGNQNVTHECGYEKPDGTRRYPSTILMCCFPTKSEGMPILLKHSQIVTLFHELGHGIHNLLSKTKYARFHGTNLPPDFGEIPSMLLENLCWREDVLKCLSYHYTGLDSNYAQDWRQRNVRAEALPDCNIPSHLVAGLARNRYLNRASYHLKQLSQDEADSMDLCDKFYRLREECESLDFGDLKQTGHWHGSIPHFVGGYDVGYYSYLVCTAFAQDIYQSIFQDDPWNRSKWKRLRYEVLQYGGSHPDMMSMLRHFLGRPPNKEVFIKTLKGAIMSDCAFQETL</sequence>
<name>A0A8H6DA36_9HYPO</name>
<dbReference type="InterPro" id="IPR024079">
    <property type="entry name" value="MetalloPept_cat_dom_sf"/>
</dbReference>
<evidence type="ECO:0000256" key="6">
    <source>
        <dbReference type="ARBA" id="ARBA00023049"/>
    </source>
</evidence>
<evidence type="ECO:0000256" key="5">
    <source>
        <dbReference type="ARBA" id="ARBA00022833"/>
    </source>
</evidence>
<dbReference type="AlphaFoldDB" id="A0A8H6DA36"/>
<dbReference type="Pfam" id="PF01432">
    <property type="entry name" value="Peptidase_M3"/>
    <property type="match status" value="1"/>
</dbReference>
<keyword evidence="10" id="KW-1185">Reference proteome</keyword>
<dbReference type="EMBL" id="JAAQPF010000230">
    <property type="protein sequence ID" value="KAF5710021.1"/>
    <property type="molecule type" value="Genomic_DNA"/>
</dbReference>
<reference evidence="9 10" key="1">
    <citation type="submission" date="2020-05" db="EMBL/GenBank/DDBJ databases">
        <title>Identification and distribution of gene clusters putatively required for synthesis of sphingolipid metabolism inhibitors in phylogenetically diverse species of the filamentous fungus Fusarium.</title>
        <authorList>
            <person name="Kim H.-S."/>
            <person name="Busman M."/>
            <person name="Brown D.W."/>
            <person name="Divon H."/>
            <person name="Uhlig S."/>
            <person name="Proctor R.H."/>
        </authorList>
    </citation>
    <scope>NUCLEOTIDE SEQUENCE [LARGE SCALE GENOMIC DNA]</scope>
    <source>
        <strain evidence="9 10">NRRL 26131</strain>
    </source>
</reference>
<accession>A0A8H6DA36</accession>
<dbReference type="Gene3D" id="1.20.1050.40">
    <property type="entry name" value="Endopeptidase. Chain P, domain 1"/>
    <property type="match status" value="1"/>
</dbReference>
<keyword evidence="6 7" id="KW-0482">Metalloprotease</keyword>
<dbReference type="InterPro" id="IPR024080">
    <property type="entry name" value="Neurolysin/TOP_N"/>
</dbReference>
<dbReference type="GO" id="GO:0006518">
    <property type="term" value="P:peptide metabolic process"/>
    <property type="evidence" value="ECO:0007669"/>
    <property type="project" value="TreeGrafter"/>
</dbReference>
<dbReference type="InterPro" id="IPR045090">
    <property type="entry name" value="Pept_M3A_M3B"/>
</dbReference>
<evidence type="ECO:0000256" key="1">
    <source>
        <dbReference type="ARBA" id="ARBA00006040"/>
    </source>
</evidence>
<evidence type="ECO:0000256" key="2">
    <source>
        <dbReference type="ARBA" id="ARBA00022670"/>
    </source>
</evidence>
<keyword evidence="2 7" id="KW-0645">Protease</keyword>
<dbReference type="GO" id="GO:0005758">
    <property type="term" value="C:mitochondrial intermembrane space"/>
    <property type="evidence" value="ECO:0007669"/>
    <property type="project" value="TreeGrafter"/>
</dbReference>
<evidence type="ECO:0000256" key="7">
    <source>
        <dbReference type="RuleBase" id="RU003435"/>
    </source>
</evidence>
<evidence type="ECO:0000256" key="3">
    <source>
        <dbReference type="ARBA" id="ARBA00022723"/>
    </source>
</evidence>
<dbReference type="GO" id="GO:0004222">
    <property type="term" value="F:metalloendopeptidase activity"/>
    <property type="evidence" value="ECO:0007669"/>
    <property type="project" value="InterPro"/>
</dbReference>